<proteinExistence type="predicted"/>
<feature type="domain" description="HTH cro/C1-type" evidence="1">
    <location>
        <begin position="26"/>
        <end position="69"/>
    </location>
</feature>
<dbReference type="RefSeq" id="WP_340519160.1">
    <property type="nucleotide sequence ID" value="NZ_JBBLXS010000561.1"/>
</dbReference>
<dbReference type="InterPro" id="IPR027417">
    <property type="entry name" value="P-loop_NTPase"/>
</dbReference>
<dbReference type="EMBL" id="JBBLXS010000561">
    <property type="protein sequence ID" value="MEK0188266.1"/>
    <property type="molecule type" value="Genomic_DNA"/>
</dbReference>
<comment type="caution">
    <text evidence="2">The sequence shown here is derived from an EMBL/GenBank/DDBJ whole genome shotgun (WGS) entry which is preliminary data.</text>
</comment>
<dbReference type="SUPFAM" id="SSF47413">
    <property type="entry name" value="lambda repressor-like DNA-binding domains"/>
    <property type="match status" value="1"/>
</dbReference>
<accession>A0ABU8YVR5</accession>
<protein>
    <submittedName>
        <fullName evidence="2">AAA-like domain-containing protein</fullName>
    </submittedName>
</protein>
<dbReference type="InterPro" id="IPR010982">
    <property type="entry name" value="Lambda_DNA-bd_dom_sf"/>
</dbReference>
<dbReference type="SUPFAM" id="SSF52540">
    <property type="entry name" value="P-loop containing nucleoside triphosphate hydrolases"/>
    <property type="match status" value="1"/>
</dbReference>
<dbReference type="Pfam" id="PF14516">
    <property type="entry name" value="AAA_35"/>
    <property type="match status" value="1"/>
</dbReference>
<dbReference type="InterPro" id="IPR001387">
    <property type="entry name" value="Cro/C1-type_HTH"/>
</dbReference>
<dbReference type="Proteomes" id="UP001384579">
    <property type="component" value="Unassembled WGS sequence"/>
</dbReference>
<name>A0ABU8YVR5_9CYAN</name>
<keyword evidence="3" id="KW-1185">Reference proteome</keyword>
<dbReference type="Gene3D" id="3.40.50.300">
    <property type="entry name" value="P-loop containing nucleotide triphosphate hydrolases"/>
    <property type="match status" value="1"/>
</dbReference>
<dbReference type="Gene3D" id="1.10.260.40">
    <property type="entry name" value="lambda repressor-like DNA-binding domains"/>
    <property type="match status" value="1"/>
</dbReference>
<evidence type="ECO:0000313" key="2">
    <source>
        <dbReference type="EMBL" id="MEK0188266.1"/>
    </source>
</evidence>
<evidence type="ECO:0000313" key="3">
    <source>
        <dbReference type="Proteomes" id="UP001384579"/>
    </source>
</evidence>
<sequence length="593" mass="67104">MPRSLRLRLQYIPTVKSSLLRNGFPSQKILAEDLGIAQSTVSHFLNGKPVDYANFIEICRGLNQEWRDIADFEDKCDSVEIQSIAAKIAILFEGFANAQSSQNNTLVQQLHQALTTASHQVFLVNNSSDSSSYLKICDYLILIICEEYAASEMILEQVQLAKELHNLTAKKLAILPIWVELNAPFSFDLLNYLAGIQSWQWRCVRDSSQLISEILTVVKEGRISLNADHELAVKLSKITNTQQAIIQPLPAAAPELPGGQVDLASRFYIDRPPIESRCYETIVQPGALIRIKAPRQMGKTSLMARILHHAEQQGCRTVALSFQLANRRVFASSDTFLQWFCASIGQELGMLEQLPKCWELADLIGSNQCCKAYFEQYLLSESSPPLTLGLDECDRLFESPEIADDFFGLLRALHEEAKRRDIWKKFRLIVVHSTEVYIPLDMNKSPFNVGLPIELPEFNLQEVQDLAKRHGLSWSAAEVAELMGLVGGNPYLVRLGMYHISRQDVSLDRLVKESATEAGIYSDHLRRHLWNLEKYGELMEGMREVTSVSQPVRLRSELGFKLNSMGLVKLDGNHCIPRCRLYEEYFGDRLNGK</sequence>
<gene>
    <name evidence="2" type="ORF">WMG39_25990</name>
</gene>
<dbReference type="PROSITE" id="PS50943">
    <property type="entry name" value="HTH_CROC1"/>
    <property type="match status" value="1"/>
</dbReference>
<evidence type="ECO:0000259" key="1">
    <source>
        <dbReference type="PROSITE" id="PS50943"/>
    </source>
</evidence>
<organism evidence="2 3">
    <name type="scientific">Microcoleus anatoxicus PTRS2</name>
    <dbReference type="NCBI Taxonomy" id="2705321"/>
    <lineage>
        <taxon>Bacteria</taxon>
        <taxon>Bacillati</taxon>
        <taxon>Cyanobacteriota</taxon>
        <taxon>Cyanophyceae</taxon>
        <taxon>Oscillatoriophycideae</taxon>
        <taxon>Oscillatoriales</taxon>
        <taxon>Microcoleaceae</taxon>
        <taxon>Microcoleus</taxon>
        <taxon>Microcoleus anatoxicus</taxon>
    </lineage>
</organism>
<reference evidence="2 3" key="1">
    <citation type="journal article" date="2020" name="Harmful Algae">
        <title>Molecular and morphological characterization of a novel dihydroanatoxin-a producing Microcoleus species (cyanobacteria) from the Russian River, California, USA.</title>
        <authorList>
            <person name="Conklin K.Y."/>
            <person name="Stancheva R."/>
            <person name="Otten T.G."/>
            <person name="Fadness R."/>
            <person name="Boyer G.L."/>
            <person name="Read B."/>
            <person name="Zhang X."/>
            <person name="Sheath R.G."/>
        </authorList>
    </citation>
    <scope>NUCLEOTIDE SEQUENCE [LARGE SCALE GENOMIC DNA]</scope>
    <source>
        <strain evidence="2 3">PTRS2</strain>
    </source>
</reference>
<dbReference type="CDD" id="cd00093">
    <property type="entry name" value="HTH_XRE"/>
    <property type="match status" value="1"/>
</dbReference>